<keyword evidence="3" id="KW-0805">Transcription regulation</keyword>
<evidence type="ECO:0000313" key="8">
    <source>
        <dbReference type="EMBL" id="GIP16596.1"/>
    </source>
</evidence>
<proteinExistence type="predicted"/>
<keyword evidence="2" id="KW-0677">Repeat</keyword>
<name>A0A920CX67_9BACL</name>
<dbReference type="SUPFAM" id="SSF46785">
    <property type="entry name" value="Winged helix' DNA-binding domain"/>
    <property type="match status" value="1"/>
</dbReference>
<feature type="domain" description="PRD" evidence="7">
    <location>
        <begin position="298"/>
        <end position="403"/>
    </location>
</feature>
<gene>
    <name evidence="8" type="primary">mtlR_2</name>
    <name evidence="8" type="ORF">J40TS1_22380</name>
</gene>
<evidence type="ECO:0000259" key="5">
    <source>
        <dbReference type="PROSITE" id="PS51094"/>
    </source>
</evidence>
<evidence type="ECO:0000256" key="4">
    <source>
        <dbReference type="ARBA" id="ARBA00023163"/>
    </source>
</evidence>
<keyword evidence="9" id="KW-1185">Reference proteome</keyword>
<dbReference type="InterPro" id="IPR002178">
    <property type="entry name" value="PTS_EIIA_type-2_dom"/>
</dbReference>
<dbReference type="EMBL" id="BOSE01000003">
    <property type="protein sequence ID" value="GIP16596.1"/>
    <property type="molecule type" value="Genomic_DNA"/>
</dbReference>
<evidence type="ECO:0000259" key="6">
    <source>
        <dbReference type="PROSITE" id="PS51099"/>
    </source>
</evidence>
<feature type="domain" description="PTS EIIA type-2" evidence="5">
    <location>
        <begin position="530"/>
        <end position="674"/>
    </location>
</feature>
<dbReference type="InterPro" id="IPR036390">
    <property type="entry name" value="WH_DNA-bd_sf"/>
</dbReference>
<keyword evidence="1" id="KW-0808">Transferase</keyword>
<dbReference type="InterPro" id="IPR013011">
    <property type="entry name" value="PTS_EIIB_2"/>
</dbReference>
<protein>
    <submittedName>
        <fullName evidence="8">Transcriptional regulator MtlR</fullName>
    </submittedName>
</protein>
<dbReference type="PROSITE" id="PS51372">
    <property type="entry name" value="PRD_2"/>
    <property type="match status" value="2"/>
</dbReference>
<evidence type="ECO:0000259" key="7">
    <source>
        <dbReference type="PROSITE" id="PS51372"/>
    </source>
</evidence>
<sequence length="687" mass="78602">MSSLSSRQLRLIDLLLEQQQDVTVAYIADMLGISARTVHRELNSIEQYLTTFGIELQKKSGSGIRLAGDDKQLAALQGQLHNKLPADMDAAERKISVLCILLQQLEPIKLYSLAHELHVTMPTVSYDLDDLESIISLHQLQLVRRRGYGVELTGHELDKRKLIATLVTSYLDDSQLISYVHAAEATQPIANHLLSMVGRQTFQIIEQIVWSMQERLDRPLKETTYTRLLLHMSIAVTRCMSGHPLPAQQKQLQSELTDELAQQLVQRLDVQLPPAEKLYLEQLLRQAFEQDQELNLYAEQPYINEVVTKLSHYVEQHMQEPVTQDASLNEGLVRHMLPALQRIQEGLAIRNPMLSQIKKDYAQLYSIIAAHIQQLMPHIQLPEEEIGYITMHYGAAIERLKQLPGQLKAIIVCTSGIGSSKLLASRLAKEFPQIEQIGHYSWYEAARLPRSYYDFIISTVNLPLEPNQYIRLSPLITSEEIAKLKQYMQSYALARQAPLARNMPPQQAAQAQHWFQELQLISRAALQIMEPFDRYIVESSDPSRTIHELLPELLLRLKEQTAIQNVDAVVQQLLLREKQGSIVLPDTAIAFIHARHEAVAKPIVALFRLSRKIRLRSDEDTQVQHILLMLAPKRLDKYSLEILSELSAMLLLPELIQLLQHAEAAQIKSFISNQLEQHFKHKLNWRD</sequence>
<organism evidence="8 9">
    <name type="scientific">Paenibacillus montaniterrae</name>
    <dbReference type="NCBI Taxonomy" id="429341"/>
    <lineage>
        <taxon>Bacteria</taxon>
        <taxon>Bacillati</taxon>
        <taxon>Bacillota</taxon>
        <taxon>Bacilli</taxon>
        <taxon>Bacillales</taxon>
        <taxon>Paenibacillaceae</taxon>
        <taxon>Paenibacillus</taxon>
    </lineage>
</organism>
<dbReference type="CDD" id="cd05568">
    <property type="entry name" value="PTS_IIB_bgl_like"/>
    <property type="match status" value="1"/>
</dbReference>
<dbReference type="SUPFAM" id="SSF63520">
    <property type="entry name" value="PTS-regulatory domain, PRD"/>
    <property type="match status" value="2"/>
</dbReference>
<evidence type="ECO:0000256" key="2">
    <source>
        <dbReference type="ARBA" id="ARBA00022737"/>
    </source>
</evidence>
<feature type="domain" description="PRD" evidence="7">
    <location>
        <begin position="196"/>
        <end position="294"/>
    </location>
</feature>
<dbReference type="Gene3D" id="1.10.1790.10">
    <property type="entry name" value="PRD domain"/>
    <property type="match status" value="2"/>
</dbReference>
<dbReference type="InterPro" id="IPR036095">
    <property type="entry name" value="PTS_EIIB-like_sf"/>
</dbReference>
<reference evidence="8" key="1">
    <citation type="submission" date="2021-03" db="EMBL/GenBank/DDBJ databases">
        <title>Antimicrobial resistance genes in bacteria isolated from Japanese honey, and their potential for conferring macrolide and lincosamide resistance in the American foulbrood pathogen Paenibacillus larvae.</title>
        <authorList>
            <person name="Okamoto M."/>
            <person name="Kumagai M."/>
            <person name="Kanamori H."/>
            <person name="Takamatsu D."/>
        </authorList>
    </citation>
    <scope>NUCLEOTIDE SEQUENCE</scope>
    <source>
        <strain evidence="8">J40TS1</strain>
    </source>
</reference>
<dbReference type="PANTHER" id="PTHR30185">
    <property type="entry name" value="CRYPTIC BETA-GLUCOSIDE BGL OPERON ANTITERMINATOR"/>
    <property type="match status" value="1"/>
</dbReference>
<dbReference type="InterPro" id="IPR016152">
    <property type="entry name" value="PTrfase/Anion_transptr"/>
</dbReference>
<dbReference type="Proteomes" id="UP000683139">
    <property type="component" value="Unassembled WGS sequence"/>
</dbReference>
<dbReference type="InterPro" id="IPR036634">
    <property type="entry name" value="PRD_sf"/>
</dbReference>
<evidence type="ECO:0000256" key="3">
    <source>
        <dbReference type="ARBA" id="ARBA00023015"/>
    </source>
</evidence>
<feature type="domain" description="PTS EIIB type-2" evidence="6">
    <location>
        <begin position="407"/>
        <end position="496"/>
    </location>
</feature>
<dbReference type="Pfam" id="PF00874">
    <property type="entry name" value="PRD"/>
    <property type="match status" value="2"/>
</dbReference>
<dbReference type="InterPro" id="IPR050661">
    <property type="entry name" value="BglG_antiterminators"/>
</dbReference>
<dbReference type="PANTHER" id="PTHR30185:SF18">
    <property type="entry name" value="TRANSCRIPTIONAL REGULATOR MTLR"/>
    <property type="match status" value="1"/>
</dbReference>
<evidence type="ECO:0000256" key="1">
    <source>
        <dbReference type="ARBA" id="ARBA00022679"/>
    </source>
</evidence>
<dbReference type="SUPFAM" id="SSF55804">
    <property type="entry name" value="Phoshotransferase/anion transport protein"/>
    <property type="match status" value="1"/>
</dbReference>
<dbReference type="SUPFAM" id="SSF52794">
    <property type="entry name" value="PTS system IIB component-like"/>
    <property type="match status" value="1"/>
</dbReference>
<accession>A0A920CX67</accession>
<dbReference type="InterPro" id="IPR036388">
    <property type="entry name" value="WH-like_DNA-bd_sf"/>
</dbReference>
<dbReference type="Gene3D" id="3.40.50.2300">
    <property type="match status" value="1"/>
</dbReference>
<dbReference type="GO" id="GO:0009401">
    <property type="term" value="P:phosphoenolpyruvate-dependent sugar phosphotransferase system"/>
    <property type="evidence" value="ECO:0007669"/>
    <property type="project" value="InterPro"/>
</dbReference>
<dbReference type="AlphaFoldDB" id="A0A920CX67"/>
<comment type="caution">
    <text evidence="8">The sequence shown here is derived from an EMBL/GenBank/DDBJ whole genome shotgun (WGS) entry which is preliminary data.</text>
</comment>
<dbReference type="Pfam" id="PF08279">
    <property type="entry name" value="HTH_11"/>
    <property type="match status" value="1"/>
</dbReference>
<dbReference type="PROSITE" id="PS51094">
    <property type="entry name" value="PTS_EIIA_TYPE_2"/>
    <property type="match status" value="1"/>
</dbReference>
<evidence type="ECO:0000313" key="9">
    <source>
        <dbReference type="Proteomes" id="UP000683139"/>
    </source>
</evidence>
<keyword evidence="4" id="KW-0804">Transcription</keyword>
<dbReference type="Pfam" id="PF00359">
    <property type="entry name" value="PTS_EIIA_2"/>
    <property type="match status" value="1"/>
</dbReference>
<dbReference type="Gene3D" id="3.40.930.10">
    <property type="entry name" value="Mannitol-specific EII, Chain A"/>
    <property type="match status" value="1"/>
</dbReference>
<dbReference type="InterPro" id="IPR013196">
    <property type="entry name" value="HTH_11"/>
</dbReference>
<dbReference type="PROSITE" id="PS51099">
    <property type="entry name" value="PTS_EIIB_TYPE_2"/>
    <property type="match status" value="1"/>
</dbReference>
<dbReference type="GO" id="GO:0006355">
    <property type="term" value="P:regulation of DNA-templated transcription"/>
    <property type="evidence" value="ECO:0007669"/>
    <property type="project" value="InterPro"/>
</dbReference>
<dbReference type="InterPro" id="IPR011608">
    <property type="entry name" value="PRD"/>
</dbReference>
<dbReference type="RefSeq" id="WP_213514962.1">
    <property type="nucleotide sequence ID" value="NZ_BOSE01000003.1"/>
</dbReference>
<dbReference type="GO" id="GO:0008982">
    <property type="term" value="F:protein-N(PI)-phosphohistidine-sugar phosphotransferase activity"/>
    <property type="evidence" value="ECO:0007669"/>
    <property type="project" value="InterPro"/>
</dbReference>
<dbReference type="Gene3D" id="1.10.10.10">
    <property type="entry name" value="Winged helix-like DNA-binding domain superfamily/Winged helix DNA-binding domain"/>
    <property type="match status" value="1"/>
</dbReference>